<dbReference type="GO" id="GO:0051539">
    <property type="term" value="F:4 iron, 4 sulfur cluster binding"/>
    <property type="evidence" value="ECO:0007669"/>
    <property type="project" value="UniProtKB-KW"/>
</dbReference>
<dbReference type="PROSITE" id="PS51379">
    <property type="entry name" value="4FE4S_FER_2"/>
    <property type="match status" value="4"/>
</dbReference>
<dbReference type="PANTHER" id="PTHR43498">
    <property type="entry name" value="FERREDOXIN:COB-COM HETERODISULFIDE REDUCTASE SUBUNIT A"/>
    <property type="match status" value="1"/>
</dbReference>
<keyword evidence="7" id="KW-0408">Iron</keyword>
<evidence type="ECO:0000256" key="7">
    <source>
        <dbReference type="ARBA" id="ARBA00023004"/>
    </source>
</evidence>
<keyword evidence="5" id="KW-0274">FAD</keyword>
<dbReference type="EC" id="1.8.98.1" evidence="10"/>
<protein>
    <submittedName>
        <fullName evidence="10">CoB--CoM heterodisulfide reductase subunit A</fullName>
        <ecNumber evidence="10">1.8.98.1</ecNumber>
    </submittedName>
</protein>
<dbReference type="PROSITE" id="PS00198">
    <property type="entry name" value="4FE4S_FER_1"/>
    <property type="match status" value="3"/>
</dbReference>
<keyword evidence="6 10" id="KW-0560">Oxidoreductase</keyword>
<reference evidence="10 11" key="1">
    <citation type="journal article" name="Front. Microbiol.">
        <title>Sugar Metabolism of the First Thermophilic Planctomycete Thermogutta terrifontis: Comparative Genomic and Transcriptomic Approaches.</title>
        <authorList>
            <person name="Elcheninov A.G."/>
            <person name="Menzel P."/>
            <person name="Gudbergsdottir S.R."/>
            <person name="Slesarev A.I."/>
            <person name="Kadnikov V.V."/>
            <person name="Krogh A."/>
            <person name="Bonch-Osmolovskaya E.A."/>
            <person name="Peng X."/>
            <person name="Kublanov I.V."/>
        </authorList>
    </citation>
    <scope>NUCLEOTIDE SEQUENCE [LARGE SCALE GENOMIC DNA]</scope>
    <source>
        <strain evidence="10 11">R1</strain>
    </source>
</reference>
<dbReference type="Pfam" id="PF00037">
    <property type="entry name" value="Fer4"/>
    <property type="match status" value="1"/>
</dbReference>
<evidence type="ECO:0000256" key="1">
    <source>
        <dbReference type="ARBA" id="ARBA00001974"/>
    </source>
</evidence>
<dbReference type="InterPro" id="IPR036188">
    <property type="entry name" value="FAD/NAD-bd_sf"/>
</dbReference>
<dbReference type="Pfam" id="PF13450">
    <property type="entry name" value="NAD_binding_8"/>
    <property type="match status" value="1"/>
</dbReference>
<evidence type="ECO:0000259" key="9">
    <source>
        <dbReference type="PROSITE" id="PS51379"/>
    </source>
</evidence>
<organism evidence="10 11">
    <name type="scientific">Thermogutta terrifontis</name>
    <dbReference type="NCBI Taxonomy" id="1331910"/>
    <lineage>
        <taxon>Bacteria</taxon>
        <taxon>Pseudomonadati</taxon>
        <taxon>Planctomycetota</taxon>
        <taxon>Planctomycetia</taxon>
        <taxon>Pirellulales</taxon>
        <taxon>Thermoguttaceae</taxon>
        <taxon>Thermogutta</taxon>
    </lineage>
</organism>
<dbReference type="Gene3D" id="3.40.50.720">
    <property type="entry name" value="NAD(P)-binding Rossmann-like Domain"/>
    <property type="match status" value="1"/>
</dbReference>
<evidence type="ECO:0000256" key="2">
    <source>
        <dbReference type="ARBA" id="ARBA00006561"/>
    </source>
</evidence>
<accession>A0A286RLT3</accession>
<name>A0A286RLT3_9BACT</name>
<keyword evidence="8" id="KW-0411">Iron-sulfur</keyword>
<dbReference type="RefSeq" id="WP_095416582.1">
    <property type="nucleotide sequence ID" value="NZ_CP018477.1"/>
</dbReference>
<keyword evidence="4" id="KW-0479">Metal-binding</keyword>
<dbReference type="InterPro" id="IPR039650">
    <property type="entry name" value="HdrA-like"/>
</dbReference>
<dbReference type="SUPFAM" id="SSF54862">
    <property type="entry name" value="4Fe-4S ferredoxins"/>
    <property type="match status" value="1"/>
</dbReference>
<keyword evidence="3" id="KW-0004">4Fe-4S</keyword>
<evidence type="ECO:0000313" key="10">
    <source>
        <dbReference type="EMBL" id="ASV76911.1"/>
    </source>
</evidence>
<keyword evidence="5" id="KW-0285">Flavoprotein</keyword>
<evidence type="ECO:0000256" key="6">
    <source>
        <dbReference type="ARBA" id="ARBA00023002"/>
    </source>
</evidence>
<dbReference type="InterPro" id="IPR017896">
    <property type="entry name" value="4Fe4S_Fe-S-bd"/>
</dbReference>
<comment type="cofactor">
    <cofactor evidence="1">
        <name>FAD</name>
        <dbReference type="ChEBI" id="CHEBI:57692"/>
    </cofactor>
</comment>
<dbReference type="GO" id="GO:0051912">
    <property type="term" value="F:CoB--CoM heterodisulfide reductase activity"/>
    <property type="evidence" value="ECO:0007669"/>
    <property type="project" value="UniProtKB-EC"/>
</dbReference>
<evidence type="ECO:0000313" key="11">
    <source>
        <dbReference type="Proteomes" id="UP000215086"/>
    </source>
</evidence>
<keyword evidence="11" id="KW-1185">Reference proteome</keyword>
<feature type="domain" description="4Fe-4S ferredoxin-type" evidence="9">
    <location>
        <begin position="284"/>
        <end position="318"/>
    </location>
</feature>
<feature type="domain" description="4Fe-4S ferredoxin-type" evidence="9">
    <location>
        <begin position="581"/>
        <end position="610"/>
    </location>
</feature>
<dbReference type="EMBL" id="CP018477">
    <property type="protein sequence ID" value="ASV76911.1"/>
    <property type="molecule type" value="Genomic_DNA"/>
</dbReference>
<dbReference type="Proteomes" id="UP000215086">
    <property type="component" value="Chromosome"/>
</dbReference>
<dbReference type="KEGG" id="ttf:THTE_4310"/>
<feature type="domain" description="4Fe-4S ferredoxin-type" evidence="9">
    <location>
        <begin position="236"/>
        <end position="265"/>
    </location>
</feature>
<dbReference type="SUPFAM" id="SSF51905">
    <property type="entry name" value="FAD/NAD(P)-binding domain"/>
    <property type="match status" value="1"/>
</dbReference>
<evidence type="ECO:0000256" key="4">
    <source>
        <dbReference type="ARBA" id="ARBA00022723"/>
    </source>
</evidence>
<dbReference type="InterPro" id="IPR017900">
    <property type="entry name" value="4Fe4S_Fe_S_CS"/>
</dbReference>
<dbReference type="OrthoDB" id="9804603at2"/>
<dbReference type="Gene3D" id="3.30.70.20">
    <property type="match status" value="2"/>
</dbReference>
<dbReference type="PANTHER" id="PTHR43498:SF1">
    <property type="entry name" value="COB--COM HETERODISULFIDE REDUCTASE IRON-SULFUR SUBUNIT A"/>
    <property type="match status" value="1"/>
</dbReference>
<dbReference type="GO" id="GO:0046872">
    <property type="term" value="F:metal ion binding"/>
    <property type="evidence" value="ECO:0007669"/>
    <property type="project" value="UniProtKB-KW"/>
</dbReference>
<evidence type="ECO:0000256" key="8">
    <source>
        <dbReference type="ARBA" id="ARBA00023014"/>
    </source>
</evidence>
<dbReference type="Pfam" id="PF14697">
    <property type="entry name" value="Fer4_21"/>
    <property type="match status" value="1"/>
</dbReference>
<feature type="domain" description="4Fe-4S ferredoxin-type" evidence="9">
    <location>
        <begin position="612"/>
        <end position="641"/>
    </location>
</feature>
<comment type="similarity">
    <text evidence="2">Belongs to the HdrA family.</text>
</comment>
<proteinExistence type="inferred from homology"/>
<evidence type="ECO:0000256" key="3">
    <source>
        <dbReference type="ARBA" id="ARBA00022485"/>
    </source>
</evidence>
<gene>
    <name evidence="10" type="ORF">THTE_4310</name>
</gene>
<dbReference type="AlphaFoldDB" id="A0A286RLT3"/>
<evidence type="ECO:0000256" key="5">
    <source>
        <dbReference type="ARBA" id="ARBA00022827"/>
    </source>
</evidence>
<sequence>MAERVGVYVCHCGSNIAGMVDVEEVARWAGANLKDVVVARDYKFMCSSLGQAMIEEDIKKEGLTRVVVAACSPHLHEKTFRRACENAGLNPYLCQMTNIREHVSWVSRDRAKATEKAKALVAAAVERVKRQQPLEPFFVKVNPATLVIGGGIAGLQATLELADAGYPVYLVERSPSIGGHMAQFDKTFPTLDCSACILTPKMSEVGQHPNVTLLTYSEVEEVSGSVGHFRVKVRKKARYVDEEKCTGCGICVEKCPRKVVDEDFEAGLGYRKAIYTPFPQAVPRIPVIDVNSCIYFERQKCRACEKLCPTGAIKFDQQDELLELEVGNIIVATGWKMFDCRRIPQYGYGRLANVFTALEFERICNAAGPTGGKIVLRDGKTEPQSVAIIHCVGSRDSNHNEYCSGICCMAALKFGHLVLEKTKAEVYSFYIDMRTNQKGYEEFYHRLLEEGMHFVRGKVAEVTDAARRPEEAGKLIIQVEDTLMGKQRRIPVDMVILMGALEPQADAKELGLKLGISCSMAGWYTERHPKLDPVATMTDGVFVAGACQGPKDIPASVAQGAAAAARVMAMITKGNVMIEPVVASINEEKCSGCRICNNLCPYNAIEFDEEKQVSRVITAMCKGCGTCVAACPAGAITGAHFSNEQVFAEIEGILWDAIHGNGGQAKQQAEAVSV</sequence>